<reference evidence="4 5" key="1">
    <citation type="submission" date="2015-01" db="EMBL/GenBank/DDBJ databases">
        <title>Genome Sequencing of Rickettsiales.</title>
        <authorList>
            <person name="Daugherty S.C."/>
            <person name="Su Q."/>
            <person name="Abolude K."/>
            <person name="Beier-Sexton M."/>
            <person name="Carlyon J.A."/>
            <person name="Carter R."/>
            <person name="Day N.P."/>
            <person name="Dumler S.J."/>
            <person name="Dyachenko V."/>
            <person name="Godinez A."/>
            <person name="Kurtti T.J."/>
            <person name="Lichay M."/>
            <person name="Mullins K.E."/>
            <person name="Ott S."/>
            <person name="Pappas-Brown V."/>
            <person name="Paris D.H."/>
            <person name="Patel P."/>
            <person name="Richards A.L."/>
            <person name="Sadzewicz L."/>
            <person name="Sears K."/>
            <person name="Seidman D."/>
            <person name="Sengamalay N."/>
            <person name="Stenos J."/>
            <person name="Tallon L.J."/>
            <person name="Vincent G."/>
            <person name="Fraser C.M."/>
            <person name="Munderloh U."/>
            <person name="Dunning-Hotopp J.C."/>
        </authorList>
    </citation>
    <scope>NUCLEOTIDE SEQUENCE [LARGE SCALE GENOMIC DNA]</scope>
    <source>
        <strain evidence="4 5">Pedreira</strain>
    </source>
</reference>
<dbReference type="AlphaFoldDB" id="A0A0F3MSE2"/>
<dbReference type="InterPro" id="IPR036770">
    <property type="entry name" value="Ankyrin_rpt-contain_sf"/>
</dbReference>
<comment type="caution">
    <text evidence="4">The sequence shown here is derived from an EMBL/GenBank/DDBJ whole genome shotgun (WGS) entry which is preliminary data.</text>
</comment>
<dbReference type="PANTHER" id="PTHR24124:SF14">
    <property type="entry name" value="CHROMOSOME UNDETERMINED SCAFFOLD_25, WHOLE GENOME SHOTGUN SEQUENCE"/>
    <property type="match status" value="1"/>
</dbReference>
<dbReference type="Pfam" id="PF12796">
    <property type="entry name" value="Ank_2"/>
    <property type="match status" value="1"/>
</dbReference>
<keyword evidence="1" id="KW-0677">Repeat</keyword>
<feature type="repeat" description="ANK" evidence="3">
    <location>
        <begin position="84"/>
        <end position="119"/>
    </location>
</feature>
<dbReference type="Proteomes" id="UP000033475">
    <property type="component" value="Unassembled WGS sequence"/>
</dbReference>
<dbReference type="Gene3D" id="1.25.40.20">
    <property type="entry name" value="Ankyrin repeat-containing domain"/>
    <property type="match status" value="1"/>
</dbReference>
<dbReference type="PATRIC" id="fig|1359196.3.peg.733"/>
<evidence type="ECO:0000313" key="5">
    <source>
        <dbReference type="Proteomes" id="UP000033475"/>
    </source>
</evidence>
<name>A0A0F3MSE2_RICFI</name>
<dbReference type="EMBL" id="LANQ01000001">
    <property type="protein sequence ID" value="KJV58372.1"/>
    <property type="molecule type" value="Genomic_DNA"/>
</dbReference>
<evidence type="ECO:0000256" key="1">
    <source>
        <dbReference type="ARBA" id="ARBA00022737"/>
    </source>
</evidence>
<dbReference type="InterPro" id="IPR002110">
    <property type="entry name" value="Ankyrin_rpt"/>
</dbReference>
<protein>
    <submittedName>
        <fullName evidence="4">Ankyrin repeat family protein</fullName>
    </submittedName>
</protein>
<dbReference type="SMART" id="SM00248">
    <property type="entry name" value="ANK"/>
    <property type="match status" value="2"/>
</dbReference>
<dbReference type="GO" id="GO:0010468">
    <property type="term" value="P:regulation of gene expression"/>
    <property type="evidence" value="ECO:0007669"/>
    <property type="project" value="TreeGrafter"/>
</dbReference>
<keyword evidence="2 3" id="KW-0040">ANK repeat</keyword>
<dbReference type="SUPFAM" id="SSF48403">
    <property type="entry name" value="Ankyrin repeat"/>
    <property type="match status" value="1"/>
</dbReference>
<organism evidence="4 5">
    <name type="scientific">Rickettsia felis str. Pedreira</name>
    <dbReference type="NCBI Taxonomy" id="1359196"/>
    <lineage>
        <taxon>Bacteria</taxon>
        <taxon>Pseudomonadati</taxon>
        <taxon>Pseudomonadota</taxon>
        <taxon>Alphaproteobacteria</taxon>
        <taxon>Rickettsiales</taxon>
        <taxon>Rickettsiaceae</taxon>
        <taxon>Rickettsieae</taxon>
        <taxon>Rickettsia</taxon>
        <taxon>spotted fever group</taxon>
    </lineage>
</organism>
<accession>A0A0F3MSE2</accession>
<proteinExistence type="predicted"/>
<sequence>MFPVNQNNIIEENEEIKFDLIDTDIEIPFNYLTYILNSTSYITPEILFDGFKVVLPFYQDVQLKPLFELAFDQDVNINSQNKDNGCTFLHYSVEDVKVLYDNIPQFLLEKGADPNIQNKDGNTPLHILINRDFFSSKEIYVAKLLIQYGADIELKNLLGWTPIQCFIQAGNIKLKALLQLVKACKDNDFSKLDITTKDIKEFLDWQISITPENSKFF</sequence>
<evidence type="ECO:0000256" key="2">
    <source>
        <dbReference type="ARBA" id="ARBA00023043"/>
    </source>
</evidence>
<dbReference type="PROSITE" id="PS50297">
    <property type="entry name" value="ANK_REP_REGION"/>
    <property type="match status" value="1"/>
</dbReference>
<evidence type="ECO:0000256" key="3">
    <source>
        <dbReference type="PROSITE-ProRule" id="PRU00023"/>
    </source>
</evidence>
<feature type="repeat" description="ANK" evidence="3">
    <location>
        <begin position="120"/>
        <end position="157"/>
    </location>
</feature>
<gene>
    <name evidence="4" type="ORF">RFEPED_0753</name>
</gene>
<dbReference type="PANTHER" id="PTHR24124">
    <property type="entry name" value="ANKYRIN REPEAT FAMILY A"/>
    <property type="match status" value="1"/>
</dbReference>
<dbReference type="RefSeq" id="WP_049749304.1">
    <property type="nucleotide sequence ID" value="NZ_LANQ01000001.1"/>
</dbReference>
<dbReference type="PROSITE" id="PS50088">
    <property type="entry name" value="ANK_REPEAT"/>
    <property type="match status" value="2"/>
</dbReference>
<evidence type="ECO:0000313" key="4">
    <source>
        <dbReference type="EMBL" id="KJV58372.1"/>
    </source>
</evidence>